<reference evidence="1" key="2">
    <citation type="submission" date="2020-09" db="EMBL/GenBank/DDBJ databases">
        <authorList>
            <person name="Sun Q."/>
            <person name="Ohkuma M."/>
        </authorList>
    </citation>
    <scope>NUCLEOTIDE SEQUENCE</scope>
    <source>
        <strain evidence="1">JCM 10088</strain>
    </source>
</reference>
<dbReference type="EMBL" id="BMNL01000003">
    <property type="protein sequence ID" value="GGP21468.1"/>
    <property type="molecule type" value="Genomic_DNA"/>
</dbReference>
<sequence length="88" mass="10053">MWMAYALLKELEGGRRKTSELRQSTPLYGTAFDWAVTGLLSMGLAKRVIEGGEEYLEMTDAGRSWLSTGPWPWAQWGYGWGPRHGRCW</sequence>
<evidence type="ECO:0000313" key="1">
    <source>
        <dbReference type="EMBL" id="GGP21468.1"/>
    </source>
</evidence>
<evidence type="ECO:0008006" key="3">
    <source>
        <dbReference type="Google" id="ProtNLM"/>
    </source>
</evidence>
<comment type="caution">
    <text evidence="1">The sequence shown here is derived from an EMBL/GenBank/DDBJ whole genome shotgun (WGS) entry which is preliminary data.</text>
</comment>
<dbReference type="Proteomes" id="UP000610960">
    <property type="component" value="Unassembled WGS sequence"/>
</dbReference>
<gene>
    <name evidence="1" type="ORF">GCM10007981_13410</name>
</gene>
<accession>A0A830GUN3</accession>
<proteinExistence type="predicted"/>
<dbReference type="AlphaFoldDB" id="A0A830GUN3"/>
<name>A0A830GUN3_9CREN</name>
<organism evidence="1 2">
    <name type="scientific">Thermocladium modestius</name>
    <dbReference type="NCBI Taxonomy" id="62609"/>
    <lineage>
        <taxon>Archaea</taxon>
        <taxon>Thermoproteota</taxon>
        <taxon>Thermoprotei</taxon>
        <taxon>Thermoproteales</taxon>
        <taxon>Thermoproteaceae</taxon>
        <taxon>Thermocladium</taxon>
    </lineage>
</organism>
<reference evidence="1" key="1">
    <citation type="journal article" date="2014" name="Int. J. Syst. Evol. Microbiol.">
        <title>Complete genome sequence of Corynebacterium casei LMG S-19264T (=DSM 44701T), isolated from a smear-ripened cheese.</title>
        <authorList>
            <consortium name="US DOE Joint Genome Institute (JGI-PGF)"/>
            <person name="Walter F."/>
            <person name="Albersmeier A."/>
            <person name="Kalinowski J."/>
            <person name="Ruckert C."/>
        </authorList>
    </citation>
    <scope>NUCLEOTIDE SEQUENCE</scope>
    <source>
        <strain evidence="1">JCM 10088</strain>
    </source>
</reference>
<protein>
    <recommendedName>
        <fullName evidence="3">ArnR1-like winged helix-turn-helix domain-containing protein</fullName>
    </recommendedName>
</protein>
<evidence type="ECO:0000313" key="2">
    <source>
        <dbReference type="Proteomes" id="UP000610960"/>
    </source>
</evidence>
<keyword evidence="2" id="KW-1185">Reference proteome</keyword>